<dbReference type="InterPro" id="IPR013149">
    <property type="entry name" value="ADH-like_C"/>
</dbReference>
<proteinExistence type="predicted"/>
<dbReference type="CDD" id="cd05289">
    <property type="entry name" value="MDR_like_2"/>
    <property type="match status" value="1"/>
</dbReference>
<sequence>MHAAVIESFGGPEVLKLAELNIPTPGEGDVLIRVEAAGIGAWDRQERAGEYDGVFGVPSTFPYVLGWDGAGTVAAVGHGVTRFRPGDPVYAASMPLPRGGFYAEYAAVEEQFVSKRPKQLSVEQAAALPWDSLTALSGLKVLELVPGDTLMIFGASGGIGHMAVQLAKHLGYRVFAVASGADGVALVRSLGADFAADGRRDDVVSVARQTVPEGFGGALVTVGGEGPSNAIKSVRAGGRIACPNGVVPLPTAAGGTELVLYDGDRTPEAMEQVNTIVERGGLIVHVAEVFPLHAVQAAHRRLQSHYVGKLVLKTGRSGNALGSIQS</sequence>
<feature type="domain" description="Enoyl reductase (ER)" evidence="2">
    <location>
        <begin position="10"/>
        <end position="312"/>
    </location>
</feature>
<dbReference type="OrthoDB" id="9792321at2"/>
<accession>A0A2N3LTB6</accession>
<keyword evidence="1" id="KW-0521">NADP</keyword>
<organism evidence="3 4">
    <name type="scientific">Pleomorphomonas diazotrophica</name>
    <dbReference type="NCBI Taxonomy" id="1166257"/>
    <lineage>
        <taxon>Bacteria</taxon>
        <taxon>Pseudomonadati</taxon>
        <taxon>Pseudomonadota</taxon>
        <taxon>Alphaproteobacteria</taxon>
        <taxon>Hyphomicrobiales</taxon>
        <taxon>Pleomorphomonadaceae</taxon>
        <taxon>Pleomorphomonas</taxon>
    </lineage>
</organism>
<dbReference type="RefSeq" id="WP_101290887.1">
    <property type="nucleotide sequence ID" value="NZ_FOUQ01000006.1"/>
</dbReference>
<dbReference type="SUPFAM" id="SSF51735">
    <property type="entry name" value="NAD(P)-binding Rossmann-fold domains"/>
    <property type="match status" value="1"/>
</dbReference>
<dbReference type="InterPro" id="IPR020843">
    <property type="entry name" value="ER"/>
</dbReference>
<dbReference type="EMBL" id="PJNW01000016">
    <property type="protein sequence ID" value="PKR87764.1"/>
    <property type="molecule type" value="Genomic_DNA"/>
</dbReference>
<evidence type="ECO:0000256" key="1">
    <source>
        <dbReference type="ARBA" id="ARBA00022857"/>
    </source>
</evidence>
<dbReference type="PANTHER" id="PTHR44154:SF1">
    <property type="entry name" value="QUINONE OXIDOREDUCTASE"/>
    <property type="match status" value="1"/>
</dbReference>
<dbReference type="InterPro" id="IPR036291">
    <property type="entry name" value="NAD(P)-bd_dom_sf"/>
</dbReference>
<dbReference type="InterPro" id="IPR013154">
    <property type="entry name" value="ADH-like_N"/>
</dbReference>
<dbReference type="GO" id="GO:0016491">
    <property type="term" value="F:oxidoreductase activity"/>
    <property type="evidence" value="ECO:0007669"/>
    <property type="project" value="InterPro"/>
</dbReference>
<keyword evidence="4" id="KW-1185">Reference proteome</keyword>
<dbReference type="SMART" id="SM00829">
    <property type="entry name" value="PKS_ER"/>
    <property type="match status" value="1"/>
</dbReference>
<dbReference type="Gene3D" id="3.90.180.10">
    <property type="entry name" value="Medium-chain alcohol dehydrogenases, catalytic domain"/>
    <property type="match status" value="1"/>
</dbReference>
<dbReference type="Pfam" id="PF08240">
    <property type="entry name" value="ADH_N"/>
    <property type="match status" value="1"/>
</dbReference>
<evidence type="ECO:0000313" key="4">
    <source>
        <dbReference type="Proteomes" id="UP000233491"/>
    </source>
</evidence>
<dbReference type="PANTHER" id="PTHR44154">
    <property type="entry name" value="QUINONE OXIDOREDUCTASE"/>
    <property type="match status" value="1"/>
</dbReference>
<reference evidence="3 4" key="1">
    <citation type="submission" date="2017-12" db="EMBL/GenBank/DDBJ databases">
        <title>Anaerobic carbon monoxide metabolism by Pleomorphomonas carboxyditropha sp. nov., a new mesophilic hydrogenogenic carboxidotroph.</title>
        <authorList>
            <person name="Esquivel-Elizondo S."/>
            <person name="Krajmalnik-Brown R."/>
        </authorList>
    </citation>
    <scope>NUCLEOTIDE SEQUENCE [LARGE SCALE GENOMIC DNA]</scope>
    <source>
        <strain evidence="3 4">R5-392</strain>
    </source>
</reference>
<dbReference type="SUPFAM" id="SSF50129">
    <property type="entry name" value="GroES-like"/>
    <property type="match status" value="1"/>
</dbReference>
<dbReference type="Proteomes" id="UP000233491">
    <property type="component" value="Unassembled WGS sequence"/>
</dbReference>
<dbReference type="InterPro" id="IPR011032">
    <property type="entry name" value="GroES-like_sf"/>
</dbReference>
<evidence type="ECO:0000259" key="2">
    <source>
        <dbReference type="SMART" id="SM00829"/>
    </source>
</evidence>
<comment type="caution">
    <text evidence="3">The sequence shown here is derived from an EMBL/GenBank/DDBJ whole genome shotgun (WGS) entry which is preliminary data.</text>
</comment>
<name>A0A2N3LTB6_9HYPH</name>
<evidence type="ECO:0000313" key="3">
    <source>
        <dbReference type="EMBL" id="PKR87764.1"/>
    </source>
</evidence>
<gene>
    <name evidence="3" type="ORF">CXZ10_18750</name>
</gene>
<dbReference type="Pfam" id="PF00107">
    <property type="entry name" value="ADH_zinc_N"/>
    <property type="match status" value="1"/>
</dbReference>
<dbReference type="InterPro" id="IPR051603">
    <property type="entry name" value="Zinc-ADH_QOR/CCCR"/>
</dbReference>
<dbReference type="Gene3D" id="3.40.50.720">
    <property type="entry name" value="NAD(P)-binding Rossmann-like Domain"/>
    <property type="match status" value="1"/>
</dbReference>
<dbReference type="AlphaFoldDB" id="A0A2N3LTB6"/>
<protein>
    <submittedName>
        <fullName evidence="3">NADP-dependent oxidoreductase</fullName>
    </submittedName>
</protein>